<evidence type="ECO:0000259" key="4">
    <source>
        <dbReference type="SMART" id="SM01222"/>
    </source>
</evidence>
<organism evidence="6">
    <name type="scientific">freshwater metagenome</name>
    <dbReference type="NCBI Taxonomy" id="449393"/>
    <lineage>
        <taxon>unclassified sequences</taxon>
        <taxon>metagenomes</taxon>
        <taxon>ecological metagenomes</taxon>
    </lineage>
</organism>
<evidence type="ECO:0000259" key="3">
    <source>
        <dbReference type="SMART" id="SM01221"/>
    </source>
</evidence>
<evidence type="ECO:0000313" key="7">
    <source>
        <dbReference type="EMBL" id="CAB5012408.1"/>
    </source>
</evidence>
<accession>A0A6J7DEN5</accession>
<dbReference type="InterPro" id="IPR022384">
    <property type="entry name" value="FormiminoTrfase_cat_dom_sf"/>
</dbReference>
<dbReference type="InterPro" id="IPR037070">
    <property type="entry name" value="Formiminotransferase_C_sf"/>
</dbReference>
<dbReference type="Gene3D" id="3.30.70.670">
    <property type="entry name" value="Formiminotransferase, C-terminal subdomain"/>
    <property type="match status" value="1"/>
</dbReference>
<protein>
    <recommendedName>
        <fullName evidence="1">glutamate formimidoyltransferase</fullName>
        <ecNumber evidence="1">2.1.2.5</ecNumber>
    </recommendedName>
</protein>
<evidence type="ECO:0000256" key="1">
    <source>
        <dbReference type="ARBA" id="ARBA00012252"/>
    </source>
</evidence>
<dbReference type="InterPro" id="IPR051623">
    <property type="entry name" value="FTCD"/>
</dbReference>
<dbReference type="InterPro" id="IPR012886">
    <property type="entry name" value="Formiminotransferase_N"/>
</dbReference>
<dbReference type="Pfam" id="PF07837">
    <property type="entry name" value="FTCD_N"/>
    <property type="match status" value="1"/>
</dbReference>
<dbReference type="Gene3D" id="3.30.990.10">
    <property type="entry name" value="Formiminotransferase, N-terminal subdomain"/>
    <property type="match status" value="1"/>
</dbReference>
<dbReference type="PANTHER" id="PTHR12234:SF1">
    <property type="entry name" value="FORMIMINOTRANSFERASE N-TERMINAL SUBDOMAIN-CONTAINING PROTEIN"/>
    <property type="match status" value="1"/>
</dbReference>
<dbReference type="EMBL" id="CAFBLT010000001">
    <property type="protein sequence ID" value="CAB4868996.1"/>
    <property type="molecule type" value="Genomic_DNA"/>
</dbReference>
<dbReference type="InterPro" id="IPR013802">
    <property type="entry name" value="Formiminotransferase_C"/>
</dbReference>
<feature type="domain" description="Formiminotransferase C-terminal subdomain" evidence="3">
    <location>
        <begin position="134"/>
        <end position="240"/>
    </location>
</feature>
<evidence type="ECO:0000256" key="2">
    <source>
        <dbReference type="ARBA" id="ARBA00022679"/>
    </source>
</evidence>
<dbReference type="EMBL" id="CAFABE010000063">
    <property type="protein sequence ID" value="CAB4831666.1"/>
    <property type="molecule type" value="Genomic_DNA"/>
</dbReference>
<dbReference type="SMART" id="SM01222">
    <property type="entry name" value="FTCD_N"/>
    <property type="match status" value="1"/>
</dbReference>
<reference evidence="6" key="1">
    <citation type="submission" date="2020-05" db="EMBL/GenBank/DDBJ databases">
        <authorList>
            <person name="Chiriac C."/>
            <person name="Salcher M."/>
            <person name="Ghai R."/>
            <person name="Kavagutti S V."/>
        </authorList>
    </citation>
    <scope>NUCLEOTIDE SEQUENCE</scope>
</reference>
<keyword evidence="2" id="KW-0808">Transferase</keyword>
<dbReference type="GO" id="GO:0005542">
    <property type="term" value="F:folic acid binding"/>
    <property type="evidence" value="ECO:0007669"/>
    <property type="project" value="InterPro"/>
</dbReference>
<dbReference type="SUPFAM" id="SSF55116">
    <property type="entry name" value="Formiminotransferase domain of formiminotransferase-cyclodeaminase"/>
    <property type="match status" value="2"/>
</dbReference>
<evidence type="ECO:0000313" key="5">
    <source>
        <dbReference type="EMBL" id="CAB4831666.1"/>
    </source>
</evidence>
<dbReference type="EMBL" id="CAFBPM010000003">
    <property type="protein sequence ID" value="CAB5012408.1"/>
    <property type="molecule type" value="Genomic_DNA"/>
</dbReference>
<dbReference type="InterPro" id="IPR037064">
    <property type="entry name" value="Formiminotransferase_N_sf"/>
</dbReference>
<sequence>MHRDPIHHRSVFTLIGTNDTLLESVVQFGARVVSRLDLTHHVGVHPRFGVLDVVPFVPLANATLDDACVLRDKAAHRFAEELALPCFLYGPLDEGRHRTLPEVRRNAFETLSPDLGPSTPHPRAGASAVGARLVLLAWNLWLSKVSLNQAQEIARQIRSEDLRALGLQIDNDVQVSCNLLDPSHTTPADVHDRVLALLPEGGKILRAELVGLAPQSCLDEVDPARWSELNLKIATTIEAAARSIGFEIS</sequence>
<dbReference type="SMART" id="SM01221">
    <property type="entry name" value="FTCD"/>
    <property type="match status" value="1"/>
</dbReference>
<evidence type="ECO:0000313" key="6">
    <source>
        <dbReference type="EMBL" id="CAB4868996.1"/>
    </source>
</evidence>
<name>A0A6J7DEN5_9ZZZZ</name>
<dbReference type="GO" id="GO:0030409">
    <property type="term" value="F:glutamate formimidoyltransferase activity"/>
    <property type="evidence" value="ECO:0007669"/>
    <property type="project" value="UniProtKB-EC"/>
</dbReference>
<dbReference type="EC" id="2.1.2.5" evidence="1"/>
<proteinExistence type="predicted"/>
<dbReference type="PANTHER" id="PTHR12234">
    <property type="entry name" value="FORMIMINOTRANSFERASE-CYCLODEAMINASE"/>
    <property type="match status" value="1"/>
</dbReference>
<gene>
    <name evidence="5" type="ORF">UFOPK3164_01250</name>
    <name evidence="6" type="ORF">UFOPK3427_00670</name>
    <name evidence="7" type="ORF">UFOPK4112_00387</name>
</gene>
<dbReference type="AlphaFoldDB" id="A0A6J7DEN5"/>
<feature type="domain" description="Formiminotransferase N-terminal subdomain" evidence="4">
    <location>
        <begin position="1"/>
        <end position="133"/>
    </location>
</feature>